<proteinExistence type="predicted"/>
<dbReference type="NCBIfam" id="NF041770">
    <property type="entry name" value="CFI_box_CTERM"/>
    <property type="match status" value="1"/>
</dbReference>
<dbReference type="KEGG" id="bex:A11Q_544"/>
<dbReference type="OrthoDB" id="5288328at2"/>
<reference evidence="3 4" key="1">
    <citation type="journal article" date="2013" name="ISME J.">
        <title>By their genes ye shall know them: genomic signatures of predatory bacteria.</title>
        <authorList>
            <person name="Pasternak Z."/>
            <person name="Pietrokovski S."/>
            <person name="Rotem O."/>
            <person name="Gophna U."/>
            <person name="Lurie-Weinberger M.N."/>
            <person name="Jurkevitch E."/>
        </authorList>
    </citation>
    <scope>NUCLEOTIDE SEQUENCE [LARGE SCALE GENOMIC DNA]</scope>
    <source>
        <strain evidence="3 4">JSS</strain>
    </source>
</reference>
<dbReference type="RefSeq" id="WP_015469254.1">
    <property type="nucleotide sequence ID" value="NC_020813.1"/>
</dbReference>
<gene>
    <name evidence="3" type="ORF">A11Q_544</name>
</gene>
<evidence type="ECO:0000256" key="1">
    <source>
        <dbReference type="SAM" id="Phobius"/>
    </source>
</evidence>
<keyword evidence="4" id="KW-1185">Reference proteome</keyword>
<dbReference type="Proteomes" id="UP000012040">
    <property type="component" value="Chromosome"/>
</dbReference>
<accession>M4VNS0</accession>
<dbReference type="AlphaFoldDB" id="M4VNS0"/>
<organism evidence="3 4">
    <name type="scientific">Pseudobdellovibrio exovorus JSS</name>
    <dbReference type="NCBI Taxonomy" id="1184267"/>
    <lineage>
        <taxon>Bacteria</taxon>
        <taxon>Pseudomonadati</taxon>
        <taxon>Bdellovibrionota</taxon>
        <taxon>Bdellovibrionia</taxon>
        <taxon>Bdellovibrionales</taxon>
        <taxon>Pseudobdellovibrionaceae</taxon>
        <taxon>Pseudobdellovibrio</taxon>
    </lineage>
</organism>
<sequence length="698" mass="74557">MIQHLVLIFLSFVFLNPVWAASIVDTNTITISGISAFEGGTVYGGVAGTCTGDGVSPCNSCTNTSTPPKACNQSNIYGSLAFQIQFKTSAARNNAMAQILIESTPLIVNPETKNWTSGETVVLNTTWAAICSAMGVANLDGNCNISGLSQIVGSKTIKFGIAAEGGGTLADAEASTLQLKFHGIPSGASDVTQTLCADSGGGFGACNLTFVAGDGKAFIDAAIFNPTEPGGTAWDSIAIFPIATPNGGESNAYTSFTSGAVSPTFKKIDNDGTIPDSQVGGLANYQKYCLVYGMKNKAQNIYKFVNDPAAASAGCITPSVVVGILDDKRCFISTAAFGSSDMSEVETFRKFRDQFLVTNNLGKAFVGFYYDMSPPIANMISGSEPLKALTRGLLYPFLLFATMALQIGFVWAIVLSLGTVIGLVTAFRILRFRSVLMVMLLVLVSPHLKADLLSTEEKIDHPNAKEGLIRIKKDGTYVYDVKRTPKNQSSHLRFGQANQPQITIGIEQTDASGNPTGTFKEYSFEDFYGSASGVIIGYDYEWFPWGMEGDGGRLGVQAGGAGMFVTGNGRLVADPDTQSKESYTFVTLPLNLGAVYRLEWKEQQMFVPYVSGGGTYLVLLEKREDKAMPSATGGFGFYGAGGILFNLNTFDREAGLKLDSEYGIGNLWLSLEFRVTEVQNAAFGFSNRYVNAGLSFDF</sequence>
<evidence type="ECO:0000313" key="4">
    <source>
        <dbReference type="Proteomes" id="UP000012040"/>
    </source>
</evidence>
<feature type="signal peptide" evidence="2">
    <location>
        <begin position="1"/>
        <end position="20"/>
    </location>
</feature>
<keyword evidence="2" id="KW-0732">Signal</keyword>
<evidence type="ECO:0000256" key="2">
    <source>
        <dbReference type="SAM" id="SignalP"/>
    </source>
</evidence>
<dbReference type="eggNOG" id="COG1404">
    <property type="taxonomic scope" value="Bacteria"/>
</dbReference>
<evidence type="ECO:0000313" key="3">
    <source>
        <dbReference type="EMBL" id="AGH94764.1"/>
    </source>
</evidence>
<feature type="transmembrane region" description="Helical" evidence="1">
    <location>
        <begin position="393"/>
        <end position="418"/>
    </location>
</feature>
<dbReference type="HOGENOM" id="CLU_394661_0_0_7"/>
<dbReference type="InterPro" id="IPR049886">
    <property type="entry name" value="CFI_box_CTERM_dom"/>
</dbReference>
<protein>
    <recommendedName>
        <fullName evidence="5">Outer membrane protein beta-barrel domain-containing protein</fullName>
    </recommendedName>
</protein>
<feature type="chain" id="PRO_5004060389" description="Outer membrane protein beta-barrel domain-containing protein" evidence="2">
    <location>
        <begin position="21"/>
        <end position="698"/>
    </location>
</feature>
<name>M4VNS0_9BACT</name>
<dbReference type="STRING" id="1184267.A11Q_544"/>
<evidence type="ECO:0008006" key="5">
    <source>
        <dbReference type="Google" id="ProtNLM"/>
    </source>
</evidence>
<keyword evidence="1" id="KW-0812">Transmembrane</keyword>
<dbReference type="EMBL" id="CP003537">
    <property type="protein sequence ID" value="AGH94764.1"/>
    <property type="molecule type" value="Genomic_DNA"/>
</dbReference>
<keyword evidence="1" id="KW-1133">Transmembrane helix</keyword>
<keyword evidence="1" id="KW-0472">Membrane</keyword>
<dbReference type="PATRIC" id="fig|1184267.3.peg.555"/>